<organism evidence="2 3">
    <name type="scientific">Aspergillus nanangensis</name>
    <dbReference type="NCBI Taxonomy" id="2582783"/>
    <lineage>
        <taxon>Eukaryota</taxon>
        <taxon>Fungi</taxon>
        <taxon>Dikarya</taxon>
        <taxon>Ascomycota</taxon>
        <taxon>Pezizomycotina</taxon>
        <taxon>Eurotiomycetes</taxon>
        <taxon>Eurotiomycetidae</taxon>
        <taxon>Eurotiales</taxon>
        <taxon>Aspergillaceae</taxon>
        <taxon>Aspergillus</taxon>
        <taxon>Aspergillus subgen. Circumdati</taxon>
    </lineage>
</organism>
<evidence type="ECO:0000256" key="1">
    <source>
        <dbReference type="SAM" id="MobiDB-lite"/>
    </source>
</evidence>
<feature type="compositionally biased region" description="Basic and acidic residues" evidence="1">
    <location>
        <begin position="8"/>
        <end position="25"/>
    </location>
</feature>
<sequence length="201" mass="22393">MASGAEAQDPHHNNEESVDTERKEGTVAFPSDSLNPSPFFCLAVRDTASLQTVYTAQLATLEEKTYDTLSLGSDLVNMLNTSRLALGEFVRKNRKEIPPADFWTLFAIILAASVQACYWKFILPGDTLIKFFGTFENLNMEPHVVTIHECQLIGSMPLPEPLEEPWIADTILGNAAVGRLLGFVVSRHIQYTSDEPCNRYL</sequence>
<keyword evidence="3" id="KW-1185">Reference proteome</keyword>
<dbReference type="Proteomes" id="UP001194746">
    <property type="component" value="Unassembled WGS sequence"/>
</dbReference>
<comment type="caution">
    <text evidence="2">The sequence shown here is derived from an EMBL/GenBank/DDBJ whole genome shotgun (WGS) entry which is preliminary data.</text>
</comment>
<name>A0AAD4GPF2_ASPNN</name>
<reference evidence="2" key="2">
    <citation type="submission" date="2020-02" db="EMBL/GenBank/DDBJ databases">
        <authorList>
            <person name="Gilchrist C.L.M."/>
            <person name="Chooi Y.-H."/>
        </authorList>
    </citation>
    <scope>NUCLEOTIDE SEQUENCE</scope>
    <source>
        <strain evidence="2">MST-FP2251</strain>
    </source>
</reference>
<dbReference type="AlphaFoldDB" id="A0AAD4GPF2"/>
<dbReference type="EMBL" id="VCAU01000173">
    <property type="protein sequence ID" value="KAF9883273.1"/>
    <property type="molecule type" value="Genomic_DNA"/>
</dbReference>
<reference evidence="2" key="1">
    <citation type="journal article" date="2019" name="Beilstein J. Org. Chem.">
        <title>Nanangenines: drimane sesquiterpenoids as the dominant metabolite cohort of a novel Australian fungus, Aspergillus nanangensis.</title>
        <authorList>
            <person name="Lacey H.J."/>
            <person name="Gilchrist C.L.M."/>
            <person name="Crombie A."/>
            <person name="Kalaitzis J.A."/>
            <person name="Vuong D."/>
            <person name="Rutledge P.J."/>
            <person name="Turner P."/>
            <person name="Pitt J.I."/>
            <person name="Lacey E."/>
            <person name="Chooi Y.H."/>
            <person name="Piggott A.M."/>
        </authorList>
    </citation>
    <scope>NUCLEOTIDE SEQUENCE</scope>
    <source>
        <strain evidence="2">MST-FP2251</strain>
    </source>
</reference>
<feature type="region of interest" description="Disordered" evidence="1">
    <location>
        <begin position="1"/>
        <end position="30"/>
    </location>
</feature>
<evidence type="ECO:0000313" key="2">
    <source>
        <dbReference type="EMBL" id="KAF9883273.1"/>
    </source>
</evidence>
<gene>
    <name evidence="2" type="ORF">FE257_003793</name>
</gene>
<evidence type="ECO:0000313" key="3">
    <source>
        <dbReference type="Proteomes" id="UP001194746"/>
    </source>
</evidence>
<protein>
    <submittedName>
        <fullName evidence="2">Uncharacterized protein</fullName>
    </submittedName>
</protein>
<proteinExistence type="predicted"/>
<accession>A0AAD4GPF2</accession>